<organism evidence="3 4">
    <name type="scientific">Fusarium kuroshium</name>
    <dbReference type="NCBI Taxonomy" id="2010991"/>
    <lineage>
        <taxon>Eukaryota</taxon>
        <taxon>Fungi</taxon>
        <taxon>Dikarya</taxon>
        <taxon>Ascomycota</taxon>
        <taxon>Pezizomycotina</taxon>
        <taxon>Sordariomycetes</taxon>
        <taxon>Hypocreomycetidae</taxon>
        <taxon>Hypocreales</taxon>
        <taxon>Nectriaceae</taxon>
        <taxon>Fusarium</taxon>
        <taxon>Fusarium solani species complex</taxon>
    </lineage>
</organism>
<evidence type="ECO:0000313" key="4">
    <source>
        <dbReference type="Proteomes" id="UP000277212"/>
    </source>
</evidence>
<sequence>MSASRSSRSRKTRSIDPASTLPTTATEKTKKSTAYDRDFDLHLTEHLVHPVYSSQEPDLEEVMVAMAAPRPSLSPSQFSDGAFKAFRASDARAKDEDDVLANAIPTILGPSQASRFCARNTVFANLEPLTDDTIAAPKPDIYYGAYPEQLARSARNELAGHIIPSTMLDKPMAPNFFVEVKGPDGKAAVATRQARYDGAVGSRAMHSLQNYGTEEPEYDGKAHAFSSTYHAGTGTLQLYAHHVTAPTTDGGRPEYHMTQVNGWQMTGNRDTFVEGAGALRNTLDLTERRRSDFIRAANVRAPQLETVAGQEHTTAEIQPLEDPADGLAASSTRYTTQIQHEEDSPDELALTPPGSLYEGDDSQDPPGVDPPTSLTTSFASSFNPHQGRPKRQRSPRSDAVEGHTSKTRSRSTREAESPTTATGPVVGCTGESFQVWTYRKKGELCFLNMQEQEIRTEARDWTEQVLDDGSKRFHWQSPKSGRVFWTTRLAMNPRKRRGGK</sequence>
<dbReference type="InterPro" id="IPR057684">
    <property type="entry name" value="DUF7924"/>
</dbReference>
<feature type="compositionally biased region" description="Polar residues" evidence="1">
    <location>
        <begin position="372"/>
        <end position="384"/>
    </location>
</feature>
<comment type="caution">
    <text evidence="3">The sequence shown here is derived from an EMBL/GenBank/DDBJ whole genome shotgun (WGS) entry which is preliminary data.</text>
</comment>
<reference evidence="3 4" key="1">
    <citation type="submission" date="2017-06" db="EMBL/GenBank/DDBJ databases">
        <title>Comparative genomic analysis of Ambrosia Fusariam Clade fungi.</title>
        <authorList>
            <person name="Stajich J.E."/>
            <person name="Carrillo J."/>
            <person name="Kijimoto T."/>
            <person name="Eskalen A."/>
            <person name="O'Donnell K."/>
            <person name="Kasson M."/>
        </authorList>
    </citation>
    <scope>NUCLEOTIDE SEQUENCE [LARGE SCALE GENOMIC DNA]</scope>
    <source>
        <strain evidence="3">UCR3666</strain>
    </source>
</reference>
<dbReference type="EMBL" id="NKUJ01000489">
    <property type="protein sequence ID" value="RMJ03710.1"/>
    <property type="molecule type" value="Genomic_DNA"/>
</dbReference>
<dbReference type="Pfam" id="PF25545">
    <property type="entry name" value="DUF7924"/>
    <property type="match status" value="1"/>
</dbReference>
<keyword evidence="4" id="KW-1185">Reference proteome</keyword>
<dbReference type="STRING" id="2010991.A0A3M2REH5"/>
<feature type="compositionally biased region" description="Polar residues" evidence="1">
    <location>
        <begin position="329"/>
        <end position="338"/>
    </location>
</feature>
<name>A0A3M2REH5_9HYPO</name>
<dbReference type="Proteomes" id="UP000277212">
    <property type="component" value="Unassembled WGS sequence"/>
</dbReference>
<feature type="compositionally biased region" description="Basic and acidic residues" evidence="1">
    <location>
        <begin position="395"/>
        <end position="404"/>
    </location>
</feature>
<evidence type="ECO:0000313" key="3">
    <source>
        <dbReference type="EMBL" id="RMJ03710.1"/>
    </source>
</evidence>
<evidence type="ECO:0000256" key="1">
    <source>
        <dbReference type="SAM" id="MobiDB-lite"/>
    </source>
</evidence>
<dbReference type="AlphaFoldDB" id="A0A3M2REH5"/>
<evidence type="ECO:0000259" key="2">
    <source>
        <dbReference type="Pfam" id="PF25545"/>
    </source>
</evidence>
<feature type="region of interest" description="Disordered" evidence="1">
    <location>
        <begin position="1"/>
        <end position="34"/>
    </location>
</feature>
<protein>
    <recommendedName>
        <fullName evidence="2">DUF7924 domain-containing protein</fullName>
    </recommendedName>
</protein>
<accession>A0A3M2REH5</accession>
<gene>
    <name evidence="3" type="ORF">CDV36_014764</name>
</gene>
<feature type="domain" description="DUF7924" evidence="2">
    <location>
        <begin position="129"/>
        <end position="289"/>
    </location>
</feature>
<feature type="region of interest" description="Disordered" evidence="1">
    <location>
        <begin position="309"/>
        <end position="427"/>
    </location>
</feature>
<proteinExistence type="predicted"/>
<dbReference type="OrthoDB" id="5336565at2759"/>